<evidence type="ECO:0000259" key="3">
    <source>
        <dbReference type="PROSITE" id="PS50995"/>
    </source>
</evidence>
<proteinExistence type="predicted"/>
<comment type="caution">
    <text evidence="5">The sequence shown here is derived from an EMBL/GenBank/DDBJ whole genome shotgun (WGS) entry which is preliminary data.</text>
</comment>
<dbReference type="EMBL" id="SACK01000001">
    <property type="protein sequence ID" value="RVU02672.1"/>
    <property type="molecule type" value="Genomic_DNA"/>
</dbReference>
<keyword evidence="2" id="KW-0012">Acyltransferase</keyword>
<feature type="domain" description="N-acetyltransferase" evidence="4">
    <location>
        <begin position="165"/>
        <end position="314"/>
    </location>
</feature>
<organism evidence="5 6">
    <name type="scientific">Mucilaginibacter limnophilus</name>
    <dbReference type="NCBI Taxonomy" id="1932778"/>
    <lineage>
        <taxon>Bacteria</taxon>
        <taxon>Pseudomonadati</taxon>
        <taxon>Bacteroidota</taxon>
        <taxon>Sphingobacteriia</taxon>
        <taxon>Sphingobacteriales</taxon>
        <taxon>Sphingobacteriaceae</taxon>
        <taxon>Mucilaginibacter</taxon>
    </lineage>
</organism>
<dbReference type="InterPro" id="IPR000835">
    <property type="entry name" value="HTH_MarR-typ"/>
</dbReference>
<dbReference type="PANTHER" id="PTHR43877:SF2">
    <property type="entry name" value="AMINOALKYLPHOSPHONATE N-ACETYLTRANSFERASE-RELATED"/>
    <property type="match status" value="1"/>
</dbReference>
<dbReference type="InterPro" id="IPR036390">
    <property type="entry name" value="WH_DNA-bd_sf"/>
</dbReference>
<dbReference type="SMART" id="SM00347">
    <property type="entry name" value="HTH_MARR"/>
    <property type="match status" value="1"/>
</dbReference>
<keyword evidence="1 5" id="KW-0808">Transferase</keyword>
<dbReference type="PANTHER" id="PTHR43877">
    <property type="entry name" value="AMINOALKYLPHOSPHONATE N-ACETYLTRANSFERASE-RELATED-RELATED"/>
    <property type="match status" value="1"/>
</dbReference>
<evidence type="ECO:0000256" key="2">
    <source>
        <dbReference type="ARBA" id="ARBA00023315"/>
    </source>
</evidence>
<gene>
    <name evidence="5" type="ORF">EOD41_01665</name>
</gene>
<protein>
    <submittedName>
        <fullName evidence="5">GNAT family N-acetyltransferase</fullName>
    </submittedName>
</protein>
<keyword evidence="6" id="KW-1185">Reference proteome</keyword>
<dbReference type="GO" id="GO:0003700">
    <property type="term" value="F:DNA-binding transcription factor activity"/>
    <property type="evidence" value="ECO:0007669"/>
    <property type="project" value="InterPro"/>
</dbReference>
<dbReference type="InterPro" id="IPR036388">
    <property type="entry name" value="WH-like_DNA-bd_sf"/>
</dbReference>
<dbReference type="RefSeq" id="WP_127703039.1">
    <property type="nucleotide sequence ID" value="NZ_SACK01000001.1"/>
</dbReference>
<dbReference type="InterPro" id="IPR000182">
    <property type="entry name" value="GNAT_dom"/>
</dbReference>
<evidence type="ECO:0000259" key="4">
    <source>
        <dbReference type="PROSITE" id="PS51186"/>
    </source>
</evidence>
<dbReference type="Proteomes" id="UP000282759">
    <property type="component" value="Unassembled WGS sequence"/>
</dbReference>
<dbReference type="Gene3D" id="3.40.630.30">
    <property type="match status" value="1"/>
</dbReference>
<dbReference type="SUPFAM" id="SSF46785">
    <property type="entry name" value="Winged helix' DNA-binding domain"/>
    <property type="match status" value="1"/>
</dbReference>
<dbReference type="GO" id="GO:0016747">
    <property type="term" value="F:acyltransferase activity, transferring groups other than amino-acyl groups"/>
    <property type="evidence" value="ECO:0007669"/>
    <property type="project" value="InterPro"/>
</dbReference>
<reference evidence="5 6" key="1">
    <citation type="submission" date="2019-01" db="EMBL/GenBank/DDBJ databases">
        <authorList>
            <person name="Chen W.-M."/>
        </authorList>
    </citation>
    <scope>NUCLEOTIDE SEQUENCE [LARGE SCALE GENOMIC DNA]</scope>
    <source>
        <strain evidence="5 6">YBJ-36</strain>
    </source>
</reference>
<feature type="domain" description="HTH marR-type" evidence="3">
    <location>
        <begin position="9"/>
        <end position="142"/>
    </location>
</feature>
<dbReference type="InterPro" id="IPR050832">
    <property type="entry name" value="Bact_Acetyltransf"/>
</dbReference>
<dbReference type="InterPro" id="IPR016181">
    <property type="entry name" value="Acyl_CoA_acyltransferase"/>
</dbReference>
<dbReference type="PROSITE" id="PS51186">
    <property type="entry name" value="GNAT"/>
    <property type="match status" value="1"/>
</dbReference>
<dbReference type="CDD" id="cd04301">
    <property type="entry name" value="NAT_SF"/>
    <property type="match status" value="1"/>
</dbReference>
<dbReference type="AlphaFoldDB" id="A0A437MYB1"/>
<dbReference type="OrthoDB" id="1431064at2"/>
<evidence type="ECO:0000313" key="5">
    <source>
        <dbReference type="EMBL" id="RVU02672.1"/>
    </source>
</evidence>
<dbReference type="Gene3D" id="1.10.10.10">
    <property type="entry name" value="Winged helix-like DNA-binding domain superfamily/Winged helix DNA-binding domain"/>
    <property type="match status" value="1"/>
</dbReference>
<dbReference type="Pfam" id="PF00583">
    <property type="entry name" value="Acetyltransf_1"/>
    <property type="match status" value="1"/>
</dbReference>
<dbReference type="PROSITE" id="PS50995">
    <property type="entry name" value="HTH_MARR_2"/>
    <property type="match status" value="1"/>
</dbReference>
<accession>A0A437MYB1</accession>
<sequence length="314" mass="36189">MSVIDDLQELAIGARMKRLYETFSKDVTQIYKDEGLEFEPKYFVLYYLISRREEIGITEIAEELSLTHPGVIHLAKELETLGYIESVKSSTDSRKRILRLSKKGQESLGKFEHVWAKISSLNKSLFESQHNHLLEAIAEVETQLNQKNYYHRFKEMFSPAGKSDVTVLEYEPKLKKYFKSLNIEWINTYFTVEKHDLEQLDHPEDHILNDGGRILFAKVDGQIAGTCALIKTGKHEYELAKMGVSPRFQGRKVGHALMEASLKLAKELKAKRVWLGSNSKLTPALALYRKYGFKDIPVGDTPYKRADVKMEIWL</sequence>
<dbReference type="SUPFAM" id="SSF55729">
    <property type="entry name" value="Acyl-CoA N-acyltransferases (Nat)"/>
    <property type="match status" value="1"/>
</dbReference>
<name>A0A437MYB1_9SPHI</name>
<evidence type="ECO:0000313" key="6">
    <source>
        <dbReference type="Proteomes" id="UP000282759"/>
    </source>
</evidence>
<evidence type="ECO:0000256" key="1">
    <source>
        <dbReference type="ARBA" id="ARBA00022679"/>
    </source>
</evidence>